<dbReference type="FunFam" id="1.10.10.10:FF:000479">
    <property type="entry name" value="Predicted protein"/>
    <property type="match status" value="1"/>
</dbReference>
<dbReference type="InterPro" id="IPR000232">
    <property type="entry name" value="HSF_DNA-bd"/>
</dbReference>
<dbReference type="Gene3D" id="1.10.10.10">
    <property type="entry name" value="Winged helix-like DNA-binding domain superfamily/Winged helix DNA-binding domain"/>
    <property type="match status" value="1"/>
</dbReference>
<reference evidence="7" key="1">
    <citation type="submission" date="2021-01" db="EMBL/GenBank/DDBJ databases">
        <authorList>
            <person name="Corre E."/>
            <person name="Pelletier E."/>
            <person name="Niang G."/>
            <person name="Scheremetjew M."/>
            <person name="Finn R."/>
            <person name="Kale V."/>
            <person name="Holt S."/>
            <person name="Cochrane G."/>
            <person name="Meng A."/>
            <person name="Brown T."/>
            <person name="Cohen L."/>
        </authorList>
    </citation>
    <scope>NUCLEOTIDE SEQUENCE</scope>
    <source>
        <strain evidence="7">CCMP147</strain>
    </source>
</reference>
<dbReference type="InterPro" id="IPR036390">
    <property type="entry name" value="WH_DNA-bd_sf"/>
</dbReference>
<dbReference type="GO" id="GO:0003700">
    <property type="term" value="F:DNA-binding transcription factor activity"/>
    <property type="evidence" value="ECO:0007669"/>
    <property type="project" value="InterPro"/>
</dbReference>
<dbReference type="EMBL" id="HBED01002833">
    <property type="protein sequence ID" value="CAD8293227.1"/>
    <property type="molecule type" value="Transcribed_RNA"/>
</dbReference>
<dbReference type="PANTHER" id="PTHR10015:SF206">
    <property type="entry name" value="HSF-TYPE DNA-BINDING DOMAIN-CONTAINING PROTEIN"/>
    <property type="match status" value="1"/>
</dbReference>
<sequence>MTYPSCTASPRSTTAMTNSTSCSYEMKRPLKKRGASYLSAAAIDSSSSEMPRSADFAKMDEDVSREDRRLALLSAASALASLPLSAGPSPATATRLKETATTTVQETMKSAIAMIDARGAVPVPSSPTRKTPKTFPEILMDVLSAPESRGLIEWLPGGASFVVLEPFDLASDVLPRYFKRSQCQYESFVRKLNRWGFRRVGGAKHSNRDSGAYYHELFVRDRPELCKRMRCRIRSNGASSGGGEGGAEVQERPSAFKSQLSQLATSRANAAAAKRALQRQCVLPMSVESASADSLCDMLTAFPATTGLDGSVNALKMSNASLPNLALVHALTKKHLDSYGSSDGLTDFSSAVRQQSKDPLDPSTDPATLSSLLARRNAAALTELLAARRRAAAVSALAASPPTMPASPEPTTTTTPSDDKVTASFLRHQKLLRMTQRSRALLRQSGLLTGPTSM</sequence>
<evidence type="ECO:0000256" key="4">
    <source>
        <dbReference type="RuleBase" id="RU004020"/>
    </source>
</evidence>
<dbReference type="InterPro" id="IPR036388">
    <property type="entry name" value="WH-like_DNA-bd_sf"/>
</dbReference>
<dbReference type="AlphaFoldDB" id="A0A7R9VES3"/>
<accession>A0A7R9VES3</accession>
<keyword evidence="3" id="KW-0539">Nucleus</keyword>
<evidence type="ECO:0000256" key="1">
    <source>
        <dbReference type="ARBA" id="ARBA00004123"/>
    </source>
</evidence>
<feature type="region of interest" description="Disordered" evidence="5">
    <location>
        <begin position="396"/>
        <end position="419"/>
    </location>
</feature>
<dbReference type="SUPFAM" id="SSF46785">
    <property type="entry name" value="Winged helix' DNA-binding domain"/>
    <property type="match status" value="1"/>
</dbReference>
<name>A0A7R9VES3_9STRA</name>
<evidence type="ECO:0000256" key="5">
    <source>
        <dbReference type="SAM" id="MobiDB-lite"/>
    </source>
</evidence>
<evidence type="ECO:0000313" key="7">
    <source>
        <dbReference type="EMBL" id="CAD8293227.1"/>
    </source>
</evidence>
<comment type="subcellular location">
    <subcellularLocation>
        <location evidence="1">Nucleus</location>
    </subcellularLocation>
</comment>
<evidence type="ECO:0000259" key="6">
    <source>
        <dbReference type="SMART" id="SM00415"/>
    </source>
</evidence>
<feature type="domain" description="HSF-type DNA-binding" evidence="6">
    <location>
        <begin position="131"/>
        <end position="232"/>
    </location>
</feature>
<proteinExistence type="inferred from homology"/>
<dbReference type="GO" id="GO:0043565">
    <property type="term" value="F:sequence-specific DNA binding"/>
    <property type="evidence" value="ECO:0007669"/>
    <property type="project" value="InterPro"/>
</dbReference>
<dbReference type="GO" id="GO:0005634">
    <property type="term" value="C:nucleus"/>
    <property type="evidence" value="ECO:0007669"/>
    <property type="project" value="UniProtKB-SubCell"/>
</dbReference>
<evidence type="ECO:0000256" key="2">
    <source>
        <dbReference type="ARBA" id="ARBA00023125"/>
    </source>
</evidence>
<comment type="similarity">
    <text evidence="4">Belongs to the HSF family.</text>
</comment>
<keyword evidence="2" id="KW-0238">DNA-binding</keyword>
<dbReference type="SMART" id="SM00415">
    <property type="entry name" value="HSF"/>
    <property type="match status" value="1"/>
</dbReference>
<gene>
    <name evidence="7" type="ORF">TDUB1175_LOCUS1368</name>
</gene>
<organism evidence="7">
    <name type="scientific">Pseudictyota dubia</name>
    <dbReference type="NCBI Taxonomy" id="2749911"/>
    <lineage>
        <taxon>Eukaryota</taxon>
        <taxon>Sar</taxon>
        <taxon>Stramenopiles</taxon>
        <taxon>Ochrophyta</taxon>
        <taxon>Bacillariophyta</taxon>
        <taxon>Mediophyceae</taxon>
        <taxon>Biddulphiophycidae</taxon>
        <taxon>Eupodiscales</taxon>
        <taxon>Odontellaceae</taxon>
        <taxon>Pseudictyota</taxon>
    </lineage>
</organism>
<dbReference type="Pfam" id="PF00447">
    <property type="entry name" value="HSF_DNA-bind"/>
    <property type="match status" value="1"/>
</dbReference>
<protein>
    <recommendedName>
        <fullName evidence="6">HSF-type DNA-binding domain-containing protein</fullName>
    </recommendedName>
</protein>
<evidence type="ECO:0000256" key="3">
    <source>
        <dbReference type="ARBA" id="ARBA00023242"/>
    </source>
</evidence>
<dbReference type="PANTHER" id="PTHR10015">
    <property type="entry name" value="HEAT SHOCK TRANSCRIPTION FACTOR"/>
    <property type="match status" value="1"/>
</dbReference>